<comment type="subcellular location">
    <subcellularLocation>
        <location evidence="1">Cell membrane</location>
        <topology evidence="1">Multi-pass membrane protein</topology>
    </subcellularLocation>
</comment>
<feature type="transmembrane region" description="Helical" evidence="6">
    <location>
        <begin position="136"/>
        <end position="157"/>
    </location>
</feature>
<dbReference type="GO" id="GO:0022857">
    <property type="term" value="F:transmembrane transporter activity"/>
    <property type="evidence" value="ECO:0007669"/>
    <property type="project" value="InterPro"/>
</dbReference>
<feature type="transmembrane region" description="Helical" evidence="6">
    <location>
        <begin position="267"/>
        <end position="287"/>
    </location>
</feature>
<dbReference type="GO" id="GO:0005886">
    <property type="term" value="C:plasma membrane"/>
    <property type="evidence" value="ECO:0007669"/>
    <property type="project" value="UniProtKB-SubCell"/>
</dbReference>
<evidence type="ECO:0000256" key="4">
    <source>
        <dbReference type="ARBA" id="ARBA00022989"/>
    </source>
</evidence>
<organism evidence="8 9">
    <name type="scientific">Pseudomonas taeanensis MS-3</name>
    <dbReference type="NCBI Taxonomy" id="1395571"/>
    <lineage>
        <taxon>Bacteria</taxon>
        <taxon>Pseudomonadati</taxon>
        <taxon>Pseudomonadota</taxon>
        <taxon>Gammaproteobacteria</taxon>
        <taxon>Pseudomonadales</taxon>
        <taxon>Pseudomonadaceae</taxon>
        <taxon>Pseudomonas</taxon>
    </lineage>
</organism>
<feature type="transmembrane region" description="Helical" evidence="6">
    <location>
        <begin position="163"/>
        <end position="180"/>
    </location>
</feature>
<sequence length="386" mass="40898">MPASLSSRGRFTLLAVACLVIMVGSVVAPGLAIISSALGVSSHASWLVTLPALGVILFAPLAGRLIDRVGAYTALQMGLASYGLLGVAGAMLSGPALVFADRVLLGGATAVVMVSGTSLISHWYQGHERLKVLAQQGMAIELGGVLFLTAAGILAGIGWHWPFAVYLLAWVMLLMLRAWVPSRTPSDEHADIATDTSSDSVTGMGWVYLAATAAMMLFFTPFVLLPLELSGMGLGETQIGFFLAAISLVAVAAAMLLPWVARQIGEIITLTLAFASFTTSLILFGLAEDMQLMSLGALFSGIGFGFSIPLVNHMTVARTPAARRGRNLAYLSMAIFSGQFLTSLLEFIPRQAALIFTVMAVAGSVITLIYLLIWWYERRLLNAQQA</sequence>
<comment type="caution">
    <text evidence="8">The sequence shown here is derived from an EMBL/GenBank/DDBJ whole genome shotgun (WGS) entry which is preliminary data.</text>
</comment>
<dbReference type="InterPro" id="IPR050189">
    <property type="entry name" value="MFS_Efflux_Transporters"/>
</dbReference>
<keyword evidence="4 6" id="KW-1133">Transmembrane helix</keyword>
<feature type="transmembrane region" description="Helical" evidence="6">
    <location>
        <begin position="44"/>
        <end position="66"/>
    </location>
</feature>
<dbReference type="CDD" id="cd17473">
    <property type="entry name" value="MFS_arabinose_efflux_permease_like"/>
    <property type="match status" value="1"/>
</dbReference>
<evidence type="ECO:0000313" key="9">
    <source>
        <dbReference type="Proteomes" id="UP000030063"/>
    </source>
</evidence>
<feature type="domain" description="Major facilitator superfamily (MFS) profile" evidence="7">
    <location>
        <begin position="1"/>
        <end position="379"/>
    </location>
</feature>
<feature type="transmembrane region" description="Helical" evidence="6">
    <location>
        <begin position="78"/>
        <end position="98"/>
    </location>
</feature>
<dbReference type="PROSITE" id="PS50850">
    <property type="entry name" value="MFS"/>
    <property type="match status" value="1"/>
</dbReference>
<accession>A0A0A1YM50</accession>
<feature type="transmembrane region" description="Helical" evidence="6">
    <location>
        <begin position="104"/>
        <end position="124"/>
    </location>
</feature>
<dbReference type="EMBL" id="AWSQ01000002">
    <property type="protein sequence ID" value="KFX69754.1"/>
    <property type="molecule type" value="Genomic_DNA"/>
</dbReference>
<protein>
    <recommendedName>
        <fullName evidence="7">Major facilitator superfamily (MFS) profile domain-containing protein</fullName>
    </recommendedName>
</protein>
<feature type="transmembrane region" description="Helical" evidence="6">
    <location>
        <begin position="293"/>
        <end position="316"/>
    </location>
</feature>
<keyword evidence="2" id="KW-1003">Cell membrane</keyword>
<gene>
    <name evidence="8" type="ORF">TMS3_0109560</name>
</gene>
<dbReference type="eggNOG" id="COG2814">
    <property type="taxonomic scope" value="Bacteria"/>
</dbReference>
<dbReference type="InterPro" id="IPR036259">
    <property type="entry name" value="MFS_trans_sf"/>
</dbReference>
<dbReference type="STRING" id="1395571.TMS3_0109560"/>
<feature type="transmembrane region" description="Helical" evidence="6">
    <location>
        <begin position="239"/>
        <end position="260"/>
    </location>
</feature>
<evidence type="ECO:0000256" key="5">
    <source>
        <dbReference type="ARBA" id="ARBA00023136"/>
    </source>
</evidence>
<evidence type="ECO:0000313" key="8">
    <source>
        <dbReference type="EMBL" id="KFX69754.1"/>
    </source>
</evidence>
<evidence type="ECO:0000256" key="2">
    <source>
        <dbReference type="ARBA" id="ARBA00022475"/>
    </source>
</evidence>
<feature type="transmembrane region" description="Helical" evidence="6">
    <location>
        <begin position="206"/>
        <end position="227"/>
    </location>
</feature>
<dbReference type="Proteomes" id="UP000030063">
    <property type="component" value="Unassembled WGS sequence"/>
</dbReference>
<keyword evidence="9" id="KW-1185">Reference proteome</keyword>
<evidence type="ECO:0000256" key="3">
    <source>
        <dbReference type="ARBA" id="ARBA00022692"/>
    </source>
</evidence>
<dbReference type="PANTHER" id="PTHR43124">
    <property type="entry name" value="PURINE EFFLUX PUMP PBUE"/>
    <property type="match status" value="1"/>
</dbReference>
<dbReference type="InterPro" id="IPR011701">
    <property type="entry name" value="MFS"/>
</dbReference>
<feature type="transmembrane region" description="Helical" evidence="6">
    <location>
        <begin position="12"/>
        <end position="38"/>
    </location>
</feature>
<evidence type="ECO:0000256" key="6">
    <source>
        <dbReference type="SAM" id="Phobius"/>
    </source>
</evidence>
<evidence type="ECO:0000256" key="1">
    <source>
        <dbReference type="ARBA" id="ARBA00004651"/>
    </source>
</evidence>
<dbReference type="InterPro" id="IPR020846">
    <property type="entry name" value="MFS_dom"/>
</dbReference>
<dbReference type="Pfam" id="PF07690">
    <property type="entry name" value="MFS_1"/>
    <property type="match status" value="1"/>
</dbReference>
<dbReference type="SUPFAM" id="SSF103473">
    <property type="entry name" value="MFS general substrate transporter"/>
    <property type="match status" value="1"/>
</dbReference>
<keyword evidence="5 6" id="KW-0472">Membrane</keyword>
<evidence type="ECO:0000259" key="7">
    <source>
        <dbReference type="PROSITE" id="PS50850"/>
    </source>
</evidence>
<reference evidence="8 9" key="1">
    <citation type="journal article" date="2014" name="Genome Announc.">
        <title>Draft Genome Sequence of Petroleum Oil-Degrading Marine Bacterium Pseudomonas taeanensis Strain MS-3, Isolated from a Crude Oil-Contaminated Seashore.</title>
        <authorList>
            <person name="Lee S.Y."/>
            <person name="Kim S.H."/>
            <person name="Lee D.G."/>
            <person name="Shin S."/>
            <person name="Yun S.H."/>
            <person name="Choi C.W."/>
            <person name="Chung Y.H."/>
            <person name="Choi J.S."/>
            <person name="Kahng H.Y."/>
            <person name="Kim S.I."/>
        </authorList>
    </citation>
    <scope>NUCLEOTIDE SEQUENCE [LARGE SCALE GENOMIC DNA]</scope>
    <source>
        <strain evidence="8 9">MS-3</strain>
    </source>
</reference>
<feature type="transmembrane region" description="Helical" evidence="6">
    <location>
        <begin position="328"/>
        <end position="348"/>
    </location>
</feature>
<dbReference type="Gene3D" id="1.20.1250.20">
    <property type="entry name" value="MFS general substrate transporter like domains"/>
    <property type="match status" value="1"/>
</dbReference>
<dbReference type="PANTHER" id="PTHR43124:SF3">
    <property type="entry name" value="CHLORAMPHENICOL EFFLUX PUMP RV0191"/>
    <property type="match status" value="1"/>
</dbReference>
<proteinExistence type="predicted"/>
<keyword evidence="3 6" id="KW-0812">Transmembrane</keyword>
<name>A0A0A1YM50_9PSED</name>
<feature type="transmembrane region" description="Helical" evidence="6">
    <location>
        <begin position="354"/>
        <end position="376"/>
    </location>
</feature>
<dbReference type="AlphaFoldDB" id="A0A0A1YM50"/>